<evidence type="ECO:0000256" key="8">
    <source>
        <dbReference type="PIRSR" id="PIRSR000524-50"/>
    </source>
</evidence>
<evidence type="ECO:0000256" key="4">
    <source>
        <dbReference type="ARBA" id="ARBA00022576"/>
    </source>
</evidence>
<keyword evidence="5" id="KW-0808">Transferase</keyword>
<accession>A0A9W8M992</accession>
<dbReference type="InterPro" id="IPR020578">
    <property type="entry name" value="Aminotrans_V_PyrdxlP_BS"/>
</dbReference>
<feature type="binding site" evidence="7">
    <location>
        <position position="370"/>
    </location>
    <ligand>
        <name>substrate</name>
    </ligand>
</feature>
<dbReference type="PANTHER" id="PTHR21152:SF24">
    <property type="entry name" value="ALANINE--GLYOXYLATE AMINOTRANSFERASE 1"/>
    <property type="match status" value="1"/>
</dbReference>
<evidence type="ECO:0000256" key="3">
    <source>
        <dbReference type="ARBA" id="ARBA00013049"/>
    </source>
</evidence>
<protein>
    <recommendedName>
        <fullName evidence="3">alanine--glyoxylate transaminase</fullName>
        <ecNumber evidence="3">2.6.1.44</ecNumber>
    </recommendedName>
</protein>
<dbReference type="AlphaFoldDB" id="A0A9W8M992"/>
<name>A0A9W8M992_9AGAR</name>
<proteinExistence type="inferred from homology"/>
<dbReference type="PROSITE" id="PS00595">
    <property type="entry name" value="AA_TRANSFER_CLASS_5"/>
    <property type="match status" value="1"/>
</dbReference>
<dbReference type="GO" id="GO:0004760">
    <property type="term" value="F:L-serine-pyruvate transaminase activity"/>
    <property type="evidence" value="ECO:0007669"/>
    <property type="project" value="TreeGrafter"/>
</dbReference>
<dbReference type="Gene3D" id="3.40.640.10">
    <property type="entry name" value="Type I PLP-dependent aspartate aminotransferase-like (Major domain)"/>
    <property type="match status" value="1"/>
</dbReference>
<evidence type="ECO:0000256" key="2">
    <source>
        <dbReference type="ARBA" id="ARBA00009236"/>
    </source>
</evidence>
<dbReference type="InterPro" id="IPR015422">
    <property type="entry name" value="PyrdxlP-dep_Trfase_small"/>
</dbReference>
<dbReference type="InterPro" id="IPR024169">
    <property type="entry name" value="SP_NH2Trfase/AEP_transaminase"/>
</dbReference>
<dbReference type="GO" id="GO:0005777">
    <property type="term" value="C:peroxisome"/>
    <property type="evidence" value="ECO:0007669"/>
    <property type="project" value="TreeGrafter"/>
</dbReference>
<dbReference type="EMBL" id="JANBPK010001807">
    <property type="protein sequence ID" value="KAJ2920678.1"/>
    <property type="molecule type" value="Genomic_DNA"/>
</dbReference>
<dbReference type="Pfam" id="PF00266">
    <property type="entry name" value="Aminotran_5"/>
    <property type="match status" value="1"/>
</dbReference>
<comment type="caution">
    <text evidence="12">The sequence shown here is derived from an EMBL/GenBank/DDBJ whole genome shotgun (WGS) entry which is preliminary data.</text>
</comment>
<dbReference type="Gene3D" id="3.90.1150.10">
    <property type="entry name" value="Aspartate Aminotransferase, domain 1"/>
    <property type="match status" value="1"/>
</dbReference>
<comment type="cofactor">
    <cofactor evidence="1 8 10">
        <name>pyridoxal 5'-phosphate</name>
        <dbReference type="ChEBI" id="CHEBI:597326"/>
    </cofactor>
</comment>
<evidence type="ECO:0000259" key="11">
    <source>
        <dbReference type="Pfam" id="PF00266"/>
    </source>
</evidence>
<organism evidence="12 13">
    <name type="scientific">Candolleomyces eurysporus</name>
    <dbReference type="NCBI Taxonomy" id="2828524"/>
    <lineage>
        <taxon>Eukaryota</taxon>
        <taxon>Fungi</taxon>
        <taxon>Dikarya</taxon>
        <taxon>Basidiomycota</taxon>
        <taxon>Agaricomycotina</taxon>
        <taxon>Agaricomycetes</taxon>
        <taxon>Agaricomycetidae</taxon>
        <taxon>Agaricales</taxon>
        <taxon>Agaricineae</taxon>
        <taxon>Psathyrellaceae</taxon>
        <taxon>Candolleomyces</taxon>
    </lineage>
</organism>
<dbReference type="Proteomes" id="UP001140091">
    <property type="component" value="Unassembled WGS sequence"/>
</dbReference>
<keyword evidence="6 8" id="KW-0663">Pyridoxal phosphate</keyword>
<evidence type="ECO:0000256" key="9">
    <source>
        <dbReference type="RuleBase" id="RU004075"/>
    </source>
</evidence>
<keyword evidence="4" id="KW-0032">Aminotransferase</keyword>
<dbReference type="SUPFAM" id="SSF53383">
    <property type="entry name" value="PLP-dependent transferases"/>
    <property type="match status" value="1"/>
</dbReference>
<dbReference type="PIRSF" id="PIRSF000524">
    <property type="entry name" value="SPT"/>
    <property type="match status" value="1"/>
</dbReference>
<evidence type="ECO:0000256" key="1">
    <source>
        <dbReference type="ARBA" id="ARBA00001933"/>
    </source>
</evidence>
<evidence type="ECO:0000256" key="5">
    <source>
        <dbReference type="ARBA" id="ARBA00022679"/>
    </source>
</evidence>
<dbReference type="FunFam" id="3.40.640.10:FF:000027">
    <property type="entry name" value="Serine--pyruvate aminotransferase, mitochondrial"/>
    <property type="match status" value="1"/>
</dbReference>
<dbReference type="OrthoDB" id="7403325at2759"/>
<keyword evidence="13" id="KW-1185">Reference proteome</keyword>
<dbReference type="GO" id="GO:0008453">
    <property type="term" value="F:alanine-glyoxylate transaminase activity"/>
    <property type="evidence" value="ECO:0007669"/>
    <property type="project" value="UniProtKB-EC"/>
</dbReference>
<dbReference type="EC" id="2.6.1.44" evidence="3"/>
<reference evidence="12" key="1">
    <citation type="submission" date="2022-06" db="EMBL/GenBank/DDBJ databases">
        <title>Genome Sequence of Candolleomyces eurysporus.</title>
        <authorList>
            <person name="Buettner E."/>
        </authorList>
    </citation>
    <scope>NUCLEOTIDE SEQUENCE</scope>
    <source>
        <strain evidence="12">VTCC 930004</strain>
    </source>
</reference>
<gene>
    <name evidence="12" type="ORF">H1R20_g16415</name>
</gene>
<evidence type="ECO:0000256" key="6">
    <source>
        <dbReference type="ARBA" id="ARBA00022898"/>
    </source>
</evidence>
<evidence type="ECO:0000256" key="10">
    <source>
        <dbReference type="RuleBase" id="RU004504"/>
    </source>
</evidence>
<sequence length="407" mass="43856">MSTFVQDPHDLLVIPGPIEVTDSVLYANAHPSMSHVSKDFIPVFGDSIRMTREVLYAGSDTQPFLISGSGTLGWDQVAANLVEEGEEALVLHSGYFADSFADCLQTYRASVTQVKAPVGRAVTKAQLEEALLEKQKEGKSYKVVTFTHVDTSTGVLSNAKEIAETVRRISPSSLVIADCVCSVASEEIKFDDWGIDVVISASQKGLGTPPGLSILLASARAIDVFKNRKSPPSSYYASWAKWLPIMKAYEAGNPAYFATPPVNLIYAYNASLKIITAKRSASEPKWPTEVITPLEERFALHKAASQKVKAAATELGLKQLPQVDEEAANGMSALYYPEGLGAADILPRLAQRGIVVAGGLHAECKDKYFRIGHMGLSVVDTERGDVDRVVESLNAALAEAKAQKGIP</sequence>
<dbReference type="GO" id="GO:0019265">
    <property type="term" value="P:glycine biosynthetic process, by transamination of glyoxylate"/>
    <property type="evidence" value="ECO:0007669"/>
    <property type="project" value="TreeGrafter"/>
</dbReference>
<dbReference type="FunFam" id="3.90.1150.10:FF:000049">
    <property type="entry name" value="Alanine-glyoxylate aminotransferase 1"/>
    <property type="match status" value="1"/>
</dbReference>
<feature type="non-terminal residue" evidence="12">
    <location>
        <position position="407"/>
    </location>
</feature>
<feature type="modified residue" description="N6-(pyridoxal phosphate)lysine" evidence="8">
    <location>
        <position position="204"/>
    </location>
</feature>
<dbReference type="InterPro" id="IPR000192">
    <property type="entry name" value="Aminotrans_V_dom"/>
</dbReference>
<evidence type="ECO:0000313" key="13">
    <source>
        <dbReference type="Proteomes" id="UP001140091"/>
    </source>
</evidence>
<evidence type="ECO:0000313" key="12">
    <source>
        <dbReference type="EMBL" id="KAJ2920678.1"/>
    </source>
</evidence>
<dbReference type="PANTHER" id="PTHR21152">
    <property type="entry name" value="AMINOTRANSFERASE CLASS V"/>
    <property type="match status" value="1"/>
</dbReference>
<dbReference type="InterPro" id="IPR015424">
    <property type="entry name" value="PyrdxlP-dep_Trfase"/>
</dbReference>
<comment type="similarity">
    <text evidence="2 9">Belongs to the class-V pyridoxal-phosphate-dependent aminotransferase family.</text>
</comment>
<feature type="domain" description="Aminotransferase class V" evidence="11">
    <location>
        <begin position="25"/>
        <end position="296"/>
    </location>
</feature>
<dbReference type="InterPro" id="IPR015421">
    <property type="entry name" value="PyrdxlP-dep_Trfase_major"/>
</dbReference>
<evidence type="ECO:0000256" key="7">
    <source>
        <dbReference type="PIRSR" id="PIRSR000524-1"/>
    </source>
</evidence>